<gene>
    <name evidence="3" type="ORF">E4021_17780</name>
</gene>
<keyword evidence="4" id="KW-1185">Reference proteome</keyword>
<evidence type="ECO:0000313" key="4">
    <source>
        <dbReference type="Proteomes" id="UP000308528"/>
    </source>
</evidence>
<feature type="signal peptide" evidence="1">
    <location>
        <begin position="1"/>
        <end position="22"/>
    </location>
</feature>
<name>A0A4S4N5I3_9BACT</name>
<sequence length="689" mass="75224">MKQFYTAILCLVGTLSSLTTSAQTICPTPTALGSTINVWDWTTTFYTLYYEANNGIDIIDNNVPSPFIDISNSGAINTEHLETNPPDNNPADGWELLYKDIGGPVAGGVEYVGAPSFALYNRYTGLVRAFVYHPTDNTTNFQISRLKASHGEAADGVVFKGSALFSLMNTPSKALDEFYGFGDMAMGYNKYVDAGVWSILDFPAAYDPCVCQNPSKVYIDKELEGGRDIEMTIKGSSYTEPEIEQGVPQSAFQKGFGIASNLLGLAGSGSTSFGRVQDYHGKIENWRAQENQPPYSGVTIPGNLVPGWLGVGKATVDLLRFFIGGNGTSSRIVGYSTEFDLQATGTETSTEYKQGSDFFTPSSLAQDNPSYQNGSEAVYKNPLGVFNLLKTPKLHRLVNQNAGSLDRTYDFYRYVDGNELDYVVNTSAGFLATPRRIMLSLVFEECTGPARSMKLIPASQGGAIRTPFVDAACADGQYANFYEEFVSDPNDPFSFGNYEQYECSDNVSLQVLVTLIPTDGSDDVVFLGNYELNTGNSTNVSAPPSNFTFNDQTNQSSCSSPIIGPVSVSTLTNFCQTAYDPTRENPASMARLAANAQNIKPNRNNLDTDGVEVTVYPNPFVKDIRVSSTFDVEKVEILSSNGQLVFESNDIPADSKEFYFNIPELIPGTYQLRVISNERSETVSIIKVR</sequence>
<dbReference type="EMBL" id="SRSF01000022">
    <property type="protein sequence ID" value="THH34344.1"/>
    <property type="molecule type" value="Genomic_DNA"/>
</dbReference>
<comment type="caution">
    <text evidence="3">The sequence shown here is derived from an EMBL/GenBank/DDBJ whole genome shotgun (WGS) entry which is preliminary data.</text>
</comment>
<dbReference type="RefSeq" id="WP_136460834.1">
    <property type="nucleotide sequence ID" value="NZ_SRSF01000022.1"/>
</dbReference>
<evidence type="ECO:0000259" key="2">
    <source>
        <dbReference type="Pfam" id="PF18962"/>
    </source>
</evidence>
<evidence type="ECO:0000256" key="1">
    <source>
        <dbReference type="SAM" id="SignalP"/>
    </source>
</evidence>
<dbReference type="AlphaFoldDB" id="A0A4S4N5I3"/>
<organism evidence="3 4">
    <name type="scientific">Neolewinella litorea</name>
    <dbReference type="NCBI Taxonomy" id="2562452"/>
    <lineage>
        <taxon>Bacteria</taxon>
        <taxon>Pseudomonadati</taxon>
        <taxon>Bacteroidota</taxon>
        <taxon>Saprospiria</taxon>
        <taxon>Saprospirales</taxon>
        <taxon>Lewinellaceae</taxon>
        <taxon>Neolewinella</taxon>
    </lineage>
</organism>
<feature type="chain" id="PRO_5020633843" evidence="1">
    <location>
        <begin position="23"/>
        <end position="689"/>
    </location>
</feature>
<dbReference type="OrthoDB" id="1160695at2"/>
<protein>
    <submittedName>
        <fullName evidence="3">T9SS type A sorting domain-containing protein</fullName>
    </submittedName>
</protein>
<accession>A0A4S4N5I3</accession>
<feature type="domain" description="Secretion system C-terminal sorting" evidence="2">
    <location>
        <begin position="615"/>
        <end position="682"/>
    </location>
</feature>
<dbReference type="NCBIfam" id="TIGR04183">
    <property type="entry name" value="Por_Secre_tail"/>
    <property type="match status" value="1"/>
</dbReference>
<evidence type="ECO:0000313" key="3">
    <source>
        <dbReference type="EMBL" id="THH34344.1"/>
    </source>
</evidence>
<keyword evidence="1" id="KW-0732">Signal</keyword>
<proteinExistence type="predicted"/>
<reference evidence="3 4" key="1">
    <citation type="submission" date="2019-04" db="EMBL/GenBank/DDBJ databases">
        <title>Lewinella litorea sp. nov., isolated from a marine sand.</title>
        <authorList>
            <person name="Yoon J.-H."/>
        </authorList>
    </citation>
    <scope>NUCLEOTIDE SEQUENCE [LARGE SCALE GENOMIC DNA]</scope>
    <source>
        <strain evidence="3 4">HSMS-39</strain>
    </source>
</reference>
<dbReference type="InterPro" id="IPR026444">
    <property type="entry name" value="Secre_tail"/>
</dbReference>
<dbReference type="Proteomes" id="UP000308528">
    <property type="component" value="Unassembled WGS sequence"/>
</dbReference>
<dbReference type="Pfam" id="PF18962">
    <property type="entry name" value="Por_Secre_tail"/>
    <property type="match status" value="1"/>
</dbReference>